<feature type="region of interest" description="Disordered" evidence="1">
    <location>
        <begin position="225"/>
        <end position="244"/>
    </location>
</feature>
<proteinExistence type="predicted"/>
<sequence length="244" mass="27196">MIILIVAGIFITAVGLTFLIRPFRRYQQQKRLDRIDDYRFHPAILRKVHKRYPHLLEEQLALVEIALRDYFKMCLLAGRRAVAMPSQAVDVAWHEFILFTRSYEEFCQQNFGRFLHHTPTEAMTNAAETVPDSIRRAWRLACALNEQHPAITHPTPLIFALDLQLAIPDGFRYLPNCKQNPDAQGQYSGNSYCTSDIHCSSGCSGDSWDNSERNSGFGDYGIGSDNGGSGCSGDSSGGCSGGGD</sequence>
<protein>
    <submittedName>
        <fullName evidence="2">Uncharacterized protein</fullName>
    </submittedName>
</protein>
<accession>A0A9X3IU85</accession>
<dbReference type="RefSeq" id="WP_283174114.1">
    <property type="nucleotide sequence ID" value="NZ_JAPNOA010000029.1"/>
</dbReference>
<reference evidence="2" key="1">
    <citation type="submission" date="2022-11" db="EMBL/GenBank/DDBJ databases">
        <title>Parathalassolutuus dongxingensis gen. nov., sp. nov., a novel member of family Oceanospirillaceae isolated from a coastal shrimp pond in Guangxi, China.</title>
        <authorList>
            <person name="Chen H."/>
        </authorList>
    </citation>
    <scope>NUCLEOTIDE SEQUENCE</scope>
    <source>
        <strain evidence="2">G-43</strain>
    </source>
</reference>
<evidence type="ECO:0000256" key="1">
    <source>
        <dbReference type="SAM" id="MobiDB-lite"/>
    </source>
</evidence>
<evidence type="ECO:0000313" key="2">
    <source>
        <dbReference type="EMBL" id="MCY0965903.1"/>
    </source>
</evidence>
<name>A0A9X3IU85_9GAMM</name>
<keyword evidence="3" id="KW-1185">Reference proteome</keyword>
<dbReference type="Proteomes" id="UP001150830">
    <property type="component" value="Unassembled WGS sequence"/>
</dbReference>
<comment type="caution">
    <text evidence="2">The sequence shown here is derived from an EMBL/GenBank/DDBJ whole genome shotgun (WGS) entry which is preliminary data.</text>
</comment>
<gene>
    <name evidence="2" type="ORF">OUO13_11945</name>
</gene>
<dbReference type="EMBL" id="JAPNOA010000029">
    <property type="protein sequence ID" value="MCY0965903.1"/>
    <property type="molecule type" value="Genomic_DNA"/>
</dbReference>
<organism evidence="2 3">
    <name type="scientific">Parathalassolituus penaei</name>
    <dbReference type="NCBI Taxonomy" id="2997323"/>
    <lineage>
        <taxon>Bacteria</taxon>
        <taxon>Pseudomonadati</taxon>
        <taxon>Pseudomonadota</taxon>
        <taxon>Gammaproteobacteria</taxon>
        <taxon>Oceanospirillales</taxon>
        <taxon>Oceanospirillaceae</taxon>
        <taxon>Parathalassolituus</taxon>
    </lineage>
</organism>
<evidence type="ECO:0000313" key="3">
    <source>
        <dbReference type="Proteomes" id="UP001150830"/>
    </source>
</evidence>
<dbReference type="AlphaFoldDB" id="A0A9X3IU85"/>